<dbReference type="GO" id="GO:0000271">
    <property type="term" value="P:polysaccharide biosynthetic process"/>
    <property type="evidence" value="ECO:0007669"/>
    <property type="project" value="TreeGrafter"/>
</dbReference>
<dbReference type="SUPFAM" id="SSF53383">
    <property type="entry name" value="PLP-dependent transferases"/>
    <property type="match status" value="1"/>
</dbReference>
<evidence type="ECO:0000256" key="1">
    <source>
        <dbReference type="RuleBase" id="RU004508"/>
    </source>
</evidence>
<dbReference type="STRING" id="1497020.DO97_10835"/>
<reference evidence="2 3" key="1">
    <citation type="journal article" date="2014" name="Mol. Ecol.">
        <title>Evolution of Synechococcus.</title>
        <authorList>
            <person name="Dvorak P."/>
            <person name="Casamatta D."/>
            <person name="Hasler P."/>
            <person name="Poulickova A."/>
            <person name="Ondrej V."/>
            <person name="Sanges R."/>
        </authorList>
    </citation>
    <scope>NUCLEOTIDE SEQUENCE [LARGE SCALE GENOMIC DNA]</scope>
    <source>
        <strain evidence="2 3">CAUP A 1101</strain>
    </source>
</reference>
<comment type="caution">
    <text evidence="2">The sequence shown here is derived from an EMBL/GenBank/DDBJ whole genome shotgun (WGS) entry which is preliminary data.</text>
</comment>
<dbReference type="Proteomes" id="UP000030170">
    <property type="component" value="Unassembled WGS sequence"/>
</dbReference>
<dbReference type="Gene3D" id="3.90.1150.10">
    <property type="entry name" value="Aspartate Aminotransferase, domain 1"/>
    <property type="match status" value="1"/>
</dbReference>
<name>A0A098TI94_9CYAN</name>
<protein>
    <recommendedName>
        <fullName evidence="4">DegT/DnrJ/EryC1/StrS aminotransferase</fullName>
    </recommendedName>
</protein>
<dbReference type="CDD" id="cd00616">
    <property type="entry name" value="AHBA_syn"/>
    <property type="match status" value="1"/>
</dbReference>
<dbReference type="Pfam" id="PF01041">
    <property type="entry name" value="DegT_DnrJ_EryC1"/>
    <property type="match status" value="1"/>
</dbReference>
<dbReference type="PANTHER" id="PTHR30244:SF34">
    <property type="entry name" value="DTDP-4-AMINO-4,6-DIDEOXYGALACTOSE TRANSAMINASE"/>
    <property type="match status" value="1"/>
</dbReference>
<evidence type="ECO:0008006" key="4">
    <source>
        <dbReference type="Google" id="ProtNLM"/>
    </source>
</evidence>
<dbReference type="OrthoDB" id="9810913at2"/>
<dbReference type="InterPro" id="IPR015421">
    <property type="entry name" value="PyrdxlP-dep_Trfase_major"/>
</dbReference>
<comment type="similarity">
    <text evidence="1">Belongs to the DegT/DnrJ/EryC1 family.</text>
</comment>
<dbReference type="Gene3D" id="3.40.640.10">
    <property type="entry name" value="Type I PLP-dependent aspartate aminotransferase-like (Major domain)"/>
    <property type="match status" value="1"/>
</dbReference>
<dbReference type="InterPro" id="IPR015424">
    <property type="entry name" value="PyrdxlP-dep_Trfase"/>
</dbReference>
<sequence>MNLKSSALAINGGTPVRTQPWLDNFTTGEAEKKAVCAVLDSGYLSLFEGSHTPSPPFSFWGGPWVQRLEADWCEYYGAAYAVSMNSATSGLYAAIAALGLGYGDEVIVSPYTMSACAACTLLYGAIPIFADVQLTTGCLDPQSIAAHVTDRTKAILVVHQFGIPADMDAILAIARQHNLKVIEDCAQAHGAKYKGRYVGTLGDIGIFSLNVNKTIQTGEGAVCTTNDPDLRYRLALIRNHGEAVVGPAGYENITNLIGFNFRLTEIQAAIAIEQLKKLDHLNQIRLDYVAQLNEALAHYDCLQPLTGSDGQPTNTWDRPDASLATYYVYPLRYLPEVLGLPREQLVAALNAEGMSFYQGYVKPLYLQPLYQQKQAFKHGYPFTAPENQGIQTNYYLGACPNAEILHFEQMVLNEHIRLPHTPGDMNDILIAIEKVMGALESC</sequence>
<dbReference type="InterPro" id="IPR000653">
    <property type="entry name" value="DegT/StrS_aminotransferase"/>
</dbReference>
<dbReference type="InterPro" id="IPR015422">
    <property type="entry name" value="PyrdxlP-dep_Trfase_small"/>
</dbReference>
<keyword evidence="3" id="KW-1185">Reference proteome</keyword>
<accession>A0A098TI94</accession>
<organism evidence="2 3">
    <name type="scientific">Neosynechococcus sphagnicola sy1</name>
    <dbReference type="NCBI Taxonomy" id="1497020"/>
    <lineage>
        <taxon>Bacteria</taxon>
        <taxon>Bacillati</taxon>
        <taxon>Cyanobacteriota</taxon>
        <taxon>Cyanophyceae</taxon>
        <taxon>Neosynechococcales</taxon>
        <taxon>Neosynechococcaceae</taxon>
        <taxon>Neosynechococcus</taxon>
    </lineage>
</organism>
<dbReference type="GO" id="GO:0008483">
    <property type="term" value="F:transaminase activity"/>
    <property type="evidence" value="ECO:0007669"/>
    <property type="project" value="TreeGrafter"/>
</dbReference>
<proteinExistence type="inferred from homology"/>
<dbReference type="PANTHER" id="PTHR30244">
    <property type="entry name" value="TRANSAMINASE"/>
    <property type="match status" value="1"/>
</dbReference>
<evidence type="ECO:0000313" key="3">
    <source>
        <dbReference type="Proteomes" id="UP000030170"/>
    </source>
</evidence>
<dbReference type="AlphaFoldDB" id="A0A098TI94"/>
<keyword evidence="1" id="KW-0663">Pyridoxal phosphate</keyword>
<dbReference type="GO" id="GO:0030170">
    <property type="term" value="F:pyridoxal phosphate binding"/>
    <property type="evidence" value="ECO:0007669"/>
    <property type="project" value="TreeGrafter"/>
</dbReference>
<evidence type="ECO:0000313" key="2">
    <source>
        <dbReference type="EMBL" id="KGF72295.1"/>
    </source>
</evidence>
<gene>
    <name evidence="2" type="ORF">DO97_10835</name>
</gene>
<dbReference type="EMBL" id="JJML01000030">
    <property type="protein sequence ID" value="KGF72295.1"/>
    <property type="molecule type" value="Genomic_DNA"/>
</dbReference>